<dbReference type="PANTHER" id="PTHR35395">
    <property type="entry name" value="DUF6536 DOMAIN-CONTAINING PROTEIN"/>
    <property type="match status" value="1"/>
</dbReference>
<dbReference type="RefSeq" id="XP_040670932.1">
    <property type="nucleotide sequence ID" value="XM_040818586.1"/>
</dbReference>
<feature type="transmembrane region" description="Helical" evidence="1">
    <location>
        <begin position="43"/>
        <end position="66"/>
    </location>
</feature>
<keyword evidence="4" id="KW-1185">Reference proteome</keyword>
<dbReference type="STRING" id="1036611.A0A1L9PUD5"/>
<gene>
    <name evidence="3" type="ORF">ASPVEDRAFT_893455</name>
</gene>
<feature type="transmembrane region" description="Helical" evidence="1">
    <location>
        <begin position="504"/>
        <end position="524"/>
    </location>
</feature>
<dbReference type="EMBL" id="KV878132">
    <property type="protein sequence ID" value="OJJ05170.1"/>
    <property type="molecule type" value="Genomic_DNA"/>
</dbReference>
<evidence type="ECO:0000313" key="4">
    <source>
        <dbReference type="Proteomes" id="UP000184073"/>
    </source>
</evidence>
<evidence type="ECO:0000259" key="2">
    <source>
        <dbReference type="Pfam" id="PF20163"/>
    </source>
</evidence>
<dbReference type="GeneID" id="63734097"/>
<dbReference type="Proteomes" id="UP000184073">
    <property type="component" value="Unassembled WGS sequence"/>
</dbReference>
<sequence length="703" mass="77080">MKLKAPKEDHELPLMTTNSCRSQSPIVDKEDQPKRGFLQRWRYGWKVTLSLASAACVVVLAFNLGFLSWAAARHRVHDDQGVLYEGKCDHVRHLSTGIHLLINILGTILLGASNFCMQCLCAPTRRDIDKAHAKGNWLDVGVPSIRNLLYVSRSRSFMWIVLVLSSFPLHLVYNSAIFSTTAGYSYTIFAGPNPIGKSGPPNITTSGLSDEVQANLRRFYNDARDGSNEYELMDGTECINAYATTYQTKYGDVLLIPPADNDTNQYAVVDGQSVFDPSSYTSSPAPSGDPFQWLCPPAPNASCSSYVPSLQSQADQGNWIVHVDSGDYHADSCLVRKVPELCKLQYSLALTIAVIVANVIKGVIMLYMAITAAEPPMLTTGDAVASFLHQPDSITLRKCLVTEKEFQLKNSDPLHGRPYEPLAYSAKPKRWCSAVSRSRWWIISLIWAHCAFGFIFLLIVTVVSDGGAAWDAEFGAISAQAIIRAGDWPTSVVGNTIIANIPQLIFSGLYFSFNGILTSMTSAAEWSRFSLSRRGLRVSWNPQGSQRSSYFLSLPYRYAIPLMSCSALLHWLISQSFFLVGIDAYRVGGGRTPENDVMTCGYTPRAIISGIGVGIFMFICLIAVGCKKLASGMTVAGSCTFAIGAACHPMFNPNIRESKVLDPPEGIEFMPLKWGAVPVDGPVGHCAFSEKSVEMPQQGNLYQ</sequence>
<feature type="transmembrane region" description="Helical" evidence="1">
    <location>
        <begin position="558"/>
        <end position="582"/>
    </location>
</feature>
<keyword evidence="1" id="KW-1133">Transmembrane helix</keyword>
<keyword evidence="1" id="KW-0812">Transmembrane</keyword>
<name>A0A1L9PUD5_ASPVE</name>
<keyword evidence="1" id="KW-0472">Membrane</keyword>
<dbReference type="VEuPathDB" id="FungiDB:ASPVEDRAFT_893455"/>
<reference evidence="4" key="1">
    <citation type="journal article" date="2017" name="Genome Biol.">
        <title>Comparative genomics reveals high biological diversity and specific adaptations in the industrially and medically important fungal genus Aspergillus.</title>
        <authorList>
            <person name="de Vries R.P."/>
            <person name="Riley R."/>
            <person name="Wiebenga A."/>
            <person name="Aguilar-Osorio G."/>
            <person name="Amillis S."/>
            <person name="Uchima C.A."/>
            <person name="Anderluh G."/>
            <person name="Asadollahi M."/>
            <person name="Askin M."/>
            <person name="Barry K."/>
            <person name="Battaglia E."/>
            <person name="Bayram O."/>
            <person name="Benocci T."/>
            <person name="Braus-Stromeyer S.A."/>
            <person name="Caldana C."/>
            <person name="Canovas D."/>
            <person name="Cerqueira G.C."/>
            <person name="Chen F."/>
            <person name="Chen W."/>
            <person name="Choi C."/>
            <person name="Clum A."/>
            <person name="Dos Santos R.A."/>
            <person name="Damasio A.R."/>
            <person name="Diallinas G."/>
            <person name="Emri T."/>
            <person name="Fekete E."/>
            <person name="Flipphi M."/>
            <person name="Freyberg S."/>
            <person name="Gallo A."/>
            <person name="Gournas C."/>
            <person name="Habgood R."/>
            <person name="Hainaut M."/>
            <person name="Harispe M.L."/>
            <person name="Henrissat B."/>
            <person name="Hilden K.S."/>
            <person name="Hope R."/>
            <person name="Hossain A."/>
            <person name="Karabika E."/>
            <person name="Karaffa L."/>
            <person name="Karanyi Z."/>
            <person name="Krasevec N."/>
            <person name="Kuo A."/>
            <person name="Kusch H."/>
            <person name="LaButti K."/>
            <person name="Lagendijk E.L."/>
            <person name="Lapidus A."/>
            <person name="Levasseur A."/>
            <person name="Lindquist E."/>
            <person name="Lipzen A."/>
            <person name="Logrieco A.F."/>
            <person name="MacCabe A."/>
            <person name="Maekelae M.R."/>
            <person name="Malavazi I."/>
            <person name="Melin P."/>
            <person name="Meyer V."/>
            <person name="Mielnichuk N."/>
            <person name="Miskei M."/>
            <person name="Molnar A.P."/>
            <person name="Mule G."/>
            <person name="Ngan C.Y."/>
            <person name="Orejas M."/>
            <person name="Orosz E."/>
            <person name="Ouedraogo J.P."/>
            <person name="Overkamp K.M."/>
            <person name="Park H.-S."/>
            <person name="Perrone G."/>
            <person name="Piumi F."/>
            <person name="Punt P.J."/>
            <person name="Ram A.F."/>
            <person name="Ramon A."/>
            <person name="Rauscher S."/>
            <person name="Record E."/>
            <person name="Riano-Pachon D.M."/>
            <person name="Robert V."/>
            <person name="Roehrig J."/>
            <person name="Ruller R."/>
            <person name="Salamov A."/>
            <person name="Salih N.S."/>
            <person name="Samson R.A."/>
            <person name="Sandor E."/>
            <person name="Sanguinetti M."/>
            <person name="Schuetze T."/>
            <person name="Sepcic K."/>
            <person name="Shelest E."/>
            <person name="Sherlock G."/>
            <person name="Sophianopoulou V."/>
            <person name="Squina F.M."/>
            <person name="Sun H."/>
            <person name="Susca A."/>
            <person name="Todd R.B."/>
            <person name="Tsang A."/>
            <person name="Unkles S.E."/>
            <person name="van de Wiele N."/>
            <person name="van Rossen-Uffink D."/>
            <person name="Oliveira J.V."/>
            <person name="Vesth T.C."/>
            <person name="Visser J."/>
            <person name="Yu J.-H."/>
            <person name="Zhou M."/>
            <person name="Andersen M.R."/>
            <person name="Archer D.B."/>
            <person name="Baker S.E."/>
            <person name="Benoit I."/>
            <person name="Brakhage A.A."/>
            <person name="Braus G.H."/>
            <person name="Fischer R."/>
            <person name="Frisvad J.C."/>
            <person name="Goldman G.H."/>
            <person name="Houbraken J."/>
            <person name="Oakley B."/>
            <person name="Pocsi I."/>
            <person name="Scazzocchio C."/>
            <person name="Seiboth B."/>
            <person name="vanKuyk P.A."/>
            <person name="Wortman J."/>
            <person name="Dyer P.S."/>
            <person name="Grigoriev I.V."/>
        </authorList>
    </citation>
    <scope>NUCLEOTIDE SEQUENCE [LARGE SCALE GENOMIC DNA]</scope>
    <source>
        <strain evidence="4">CBS 583.65</strain>
    </source>
</reference>
<proteinExistence type="predicted"/>
<dbReference type="PANTHER" id="PTHR35395:SF1">
    <property type="entry name" value="DUF6536 DOMAIN-CONTAINING PROTEIN"/>
    <property type="match status" value="1"/>
</dbReference>
<evidence type="ECO:0000313" key="3">
    <source>
        <dbReference type="EMBL" id="OJJ05170.1"/>
    </source>
</evidence>
<feature type="transmembrane region" description="Helical" evidence="1">
    <location>
        <begin position="100"/>
        <end position="120"/>
    </location>
</feature>
<feature type="transmembrane region" description="Helical" evidence="1">
    <location>
        <begin position="156"/>
        <end position="173"/>
    </location>
</feature>
<organism evidence="3 4">
    <name type="scientific">Aspergillus versicolor CBS 583.65</name>
    <dbReference type="NCBI Taxonomy" id="1036611"/>
    <lineage>
        <taxon>Eukaryota</taxon>
        <taxon>Fungi</taxon>
        <taxon>Dikarya</taxon>
        <taxon>Ascomycota</taxon>
        <taxon>Pezizomycotina</taxon>
        <taxon>Eurotiomycetes</taxon>
        <taxon>Eurotiomycetidae</taxon>
        <taxon>Eurotiales</taxon>
        <taxon>Aspergillaceae</taxon>
        <taxon>Aspergillus</taxon>
        <taxon>Aspergillus subgen. Nidulantes</taxon>
    </lineage>
</organism>
<dbReference type="OrthoDB" id="5429634at2759"/>
<feature type="transmembrane region" description="Helical" evidence="1">
    <location>
        <begin position="440"/>
        <end position="463"/>
    </location>
</feature>
<accession>A0A1L9PUD5</accession>
<evidence type="ECO:0000256" key="1">
    <source>
        <dbReference type="SAM" id="Phobius"/>
    </source>
</evidence>
<dbReference type="AlphaFoldDB" id="A0A1L9PUD5"/>
<dbReference type="InterPro" id="IPR046623">
    <property type="entry name" value="DUF6536"/>
</dbReference>
<feature type="domain" description="DUF6536" evidence="2">
    <location>
        <begin position="45"/>
        <end position="191"/>
    </location>
</feature>
<protein>
    <recommendedName>
        <fullName evidence="2">DUF6536 domain-containing protein</fullName>
    </recommendedName>
</protein>
<feature type="transmembrane region" description="Helical" evidence="1">
    <location>
        <begin position="602"/>
        <end position="624"/>
    </location>
</feature>
<feature type="transmembrane region" description="Helical" evidence="1">
    <location>
        <begin position="346"/>
        <end position="370"/>
    </location>
</feature>
<dbReference type="Pfam" id="PF20163">
    <property type="entry name" value="DUF6536"/>
    <property type="match status" value="1"/>
</dbReference>